<feature type="compositionally biased region" description="Low complexity" evidence="1">
    <location>
        <begin position="24"/>
        <end position="33"/>
    </location>
</feature>
<reference evidence="3" key="1">
    <citation type="submission" date="2022-05" db="EMBL/GenBank/DDBJ databases">
        <title>The Musa troglodytarum L. genome provides insights into the mechanism of non-climacteric behaviour and enrichment of carotenoids.</title>
        <authorList>
            <person name="Wang J."/>
        </authorList>
    </citation>
    <scope>NUCLEOTIDE SEQUENCE</scope>
    <source>
        <tissue evidence="3">Leaf</tissue>
    </source>
</reference>
<dbReference type="InterPro" id="IPR044509">
    <property type="entry name" value="RIC2/4"/>
</dbReference>
<dbReference type="OrthoDB" id="678664at2759"/>
<name>A0A9E7GQE2_9LILI</name>
<protein>
    <recommendedName>
        <fullName evidence="2">CRIB domain-containing protein</fullName>
    </recommendedName>
</protein>
<accession>A0A9E7GQE2</accession>
<feature type="compositionally biased region" description="Basic and acidic residues" evidence="1">
    <location>
        <begin position="1"/>
        <end position="18"/>
    </location>
</feature>
<dbReference type="InterPro" id="IPR036936">
    <property type="entry name" value="CRIB_dom_sf"/>
</dbReference>
<gene>
    <name evidence="3" type="ORF">MUK42_12436</name>
</gene>
<keyword evidence="4" id="KW-1185">Reference proteome</keyword>
<evidence type="ECO:0000256" key="1">
    <source>
        <dbReference type="SAM" id="MobiDB-lite"/>
    </source>
</evidence>
<sequence>MSLASEVERGRERGERGSGKQRPLILLSSSSLITPPAGAKRSDKESPIRVIYSRSFPTRDGCYLMAGARTAFREPSPWPKTKNRVGRSDISGNQASICMTLNSVVPNLKTCTIIQRKKTPVVVIQTKHILQLTSGLKELQKLAGLPGKQHCGKKRKARIFLTTPYLSLSRIHEAMRDRRMDRFVVLPFSGGCVSQSSVAVCEIQPKRAAQTEAAPATSGKPRSWSGVLPFPRPCISTGFQKLVRSLKSLSQHLVFYKEEDEEVEMEIGFPTDVQHVAHIGWDGFNGMRSKTSWDKPPPEFRTLPPFSLKQFELAMAAQAGAPPPPSHGPSGSWPQ</sequence>
<dbReference type="EMBL" id="CP097509">
    <property type="protein sequence ID" value="URE19859.1"/>
    <property type="molecule type" value="Genomic_DNA"/>
</dbReference>
<feature type="domain" description="CRIB" evidence="2">
    <location>
        <begin position="267"/>
        <end position="280"/>
    </location>
</feature>
<feature type="region of interest" description="Disordered" evidence="1">
    <location>
        <begin position="1"/>
        <end position="45"/>
    </location>
</feature>
<dbReference type="PROSITE" id="PS50108">
    <property type="entry name" value="CRIB"/>
    <property type="match status" value="1"/>
</dbReference>
<dbReference type="InterPro" id="IPR000095">
    <property type="entry name" value="CRIB_dom"/>
</dbReference>
<dbReference type="AlphaFoldDB" id="A0A9E7GQE2"/>
<dbReference type="SMART" id="SM00285">
    <property type="entry name" value="PBD"/>
    <property type="match status" value="1"/>
</dbReference>
<organism evidence="3 4">
    <name type="scientific">Musa troglodytarum</name>
    <name type="common">fe'i banana</name>
    <dbReference type="NCBI Taxonomy" id="320322"/>
    <lineage>
        <taxon>Eukaryota</taxon>
        <taxon>Viridiplantae</taxon>
        <taxon>Streptophyta</taxon>
        <taxon>Embryophyta</taxon>
        <taxon>Tracheophyta</taxon>
        <taxon>Spermatophyta</taxon>
        <taxon>Magnoliopsida</taxon>
        <taxon>Liliopsida</taxon>
        <taxon>Zingiberales</taxon>
        <taxon>Musaceae</taxon>
        <taxon>Musa</taxon>
    </lineage>
</organism>
<dbReference type="Proteomes" id="UP001055439">
    <property type="component" value="Chromosome 7"/>
</dbReference>
<dbReference type="Gene3D" id="3.90.810.10">
    <property type="entry name" value="CRIB domain"/>
    <property type="match status" value="1"/>
</dbReference>
<proteinExistence type="predicted"/>
<dbReference type="Pfam" id="PF00786">
    <property type="entry name" value="PBD"/>
    <property type="match status" value="1"/>
</dbReference>
<evidence type="ECO:0000259" key="2">
    <source>
        <dbReference type="PROSITE" id="PS50108"/>
    </source>
</evidence>
<dbReference type="PANTHER" id="PTHR46931:SF14">
    <property type="entry name" value="CRIB DOMAIN-CONTAINING PROTEIN RIC2"/>
    <property type="match status" value="1"/>
</dbReference>
<evidence type="ECO:0000313" key="4">
    <source>
        <dbReference type="Proteomes" id="UP001055439"/>
    </source>
</evidence>
<feature type="region of interest" description="Disordered" evidence="1">
    <location>
        <begin position="316"/>
        <end position="335"/>
    </location>
</feature>
<dbReference type="PANTHER" id="PTHR46931">
    <property type="entry name" value="CRIB DOMAIN-CONTAINING PROTEIN RIC2"/>
    <property type="match status" value="1"/>
</dbReference>
<dbReference type="CDD" id="cd00132">
    <property type="entry name" value="CRIB"/>
    <property type="match status" value="1"/>
</dbReference>
<evidence type="ECO:0000313" key="3">
    <source>
        <dbReference type="EMBL" id="URE19859.1"/>
    </source>
</evidence>